<dbReference type="Pfam" id="PF14885">
    <property type="entry name" value="GHL15"/>
    <property type="match status" value="1"/>
</dbReference>
<evidence type="ECO:0000256" key="1">
    <source>
        <dbReference type="SAM" id="Phobius"/>
    </source>
</evidence>
<organism evidence="2 3">
    <name type="scientific">Rhodococcus koreensis</name>
    <dbReference type="NCBI Taxonomy" id="99653"/>
    <lineage>
        <taxon>Bacteria</taxon>
        <taxon>Bacillati</taxon>
        <taxon>Actinomycetota</taxon>
        <taxon>Actinomycetes</taxon>
        <taxon>Mycobacteriales</taxon>
        <taxon>Nocardiaceae</taxon>
        <taxon>Rhodococcus</taxon>
    </lineage>
</organism>
<dbReference type="EMBL" id="FNSV01000005">
    <property type="protein sequence ID" value="SEC17401.1"/>
    <property type="molecule type" value="Genomic_DNA"/>
</dbReference>
<keyword evidence="3" id="KW-1185">Reference proteome</keyword>
<dbReference type="GO" id="GO:0016787">
    <property type="term" value="F:hydrolase activity"/>
    <property type="evidence" value="ECO:0007669"/>
    <property type="project" value="UniProtKB-KW"/>
</dbReference>
<keyword evidence="2" id="KW-0378">Hydrolase</keyword>
<feature type="transmembrane region" description="Helical" evidence="1">
    <location>
        <begin position="30"/>
        <end position="49"/>
    </location>
</feature>
<keyword evidence="1" id="KW-1133">Transmembrane helix</keyword>
<keyword evidence="1" id="KW-0472">Membrane</keyword>
<reference evidence="3" key="1">
    <citation type="submission" date="2016-10" db="EMBL/GenBank/DDBJ databases">
        <authorList>
            <person name="Varghese N."/>
            <person name="Submissions S."/>
        </authorList>
    </citation>
    <scope>NUCLEOTIDE SEQUENCE [LARGE SCALE GENOMIC DNA]</scope>
    <source>
        <strain evidence="3">DSM 44498</strain>
    </source>
</reference>
<keyword evidence="1" id="KW-0812">Transmembrane</keyword>
<proteinExistence type="predicted"/>
<protein>
    <submittedName>
        <fullName evidence="2">Hypothetical glycosyl hydrolase family 15</fullName>
    </submittedName>
</protein>
<evidence type="ECO:0000313" key="3">
    <source>
        <dbReference type="Proteomes" id="UP000183561"/>
    </source>
</evidence>
<accession>A0A1H4QCT5</accession>
<name>A0A1H4QCT5_9NOCA</name>
<gene>
    <name evidence="2" type="ORF">SAMN04490239_3145</name>
</gene>
<dbReference type="AlphaFoldDB" id="A0A1H4QCT5"/>
<dbReference type="InterPro" id="IPR029455">
    <property type="entry name" value="GHL15"/>
</dbReference>
<dbReference type="Proteomes" id="UP000183561">
    <property type="component" value="Unassembled WGS sequence"/>
</dbReference>
<sequence length="474" mass="52691">MRHVTRCRRACQADSVPGILAFRRFGRFRFALTAAITAVGLIAACSTPVGEPPAPAPVPAPGDPHSLTFPRTATYFLNQQELPSVDELARYDVVVIDNEWANRKPREYFDELRHANPRLRLFAYVNVVDHPDQLGSEAYWANRYALWQYDQNGESAFPDSWLAHTMDGAPVSEWPESTMTNLTDQAPRINGQVFAEYAANWVVDDVWSAGVWDGIFLDVWGDRIYSANRDHWDIDSDGTDEPDDAIYGFGNPWERGVNLAEQIIRRRIPDAILIANGDRTLLAQQLDGRAWEKFADPRADRNPMFDIEQYASLTAEGDHRMPGLAMTIDRLGPAPHSAPDFQRARYFLAATLLQDGFWAPMGADYDEPAYFDEMDGGGLGPGYLGHPLVANPSPAALNDPYADGVGSLGHGLFRRDFEHGIVLLNTDGKAREVQLETPFRRLHGSLDPSTNNGATVTSVTLQPSDGLVLLRENP</sequence>
<evidence type="ECO:0000313" key="2">
    <source>
        <dbReference type="EMBL" id="SEC17401.1"/>
    </source>
</evidence>